<evidence type="ECO:0000313" key="1">
    <source>
        <dbReference type="EMBL" id="MED6144278.1"/>
    </source>
</evidence>
<keyword evidence="2" id="KW-1185">Reference proteome</keyword>
<protein>
    <submittedName>
        <fullName evidence="1">Uncharacterized protein</fullName>
    </submittedName>
</protein>
<evidence type="ECO:0000313" key="2">
    <source>
        <dbReference type="Proteomes" id="UP001341840"/>
    </source>
</evidence>
<dbReference type="Gene3D" id="3.40.395.10">
    <property type="entry name" value="Adenoviral Proteinase, Chain A"/>
    <property type="match status" value="1"/>
</dbReference>
<sequence length="292" mass="33859">MFLFQFIRCKFKITPQHKYSIIEAHYIAYIFGTSLDPHQVLFRRGQRKMDREDLGTLFPGNEPSDYIMEMMAYKTAWTQPQLPQTTLWSLPVHFSEIVIGGDVCIERLISLFKLEWLPRPTNLRYIYVQMKEILQYSKEAHLYLMVVDIQNGKIWILDSFATNDAAKERILAVNVVVAALDRVLKDGFPGVNVLGKRPPLADWELEFVLGLPNMGNPYKDKIWVLLWLQMEHYFSLASVSQTQKLVDGVAEKIRLNIGLALVIEYFNELKVDISKLAVEDWEEKRKASAACR</sequence>
<name>A0ABU6T8M7_9FABA</name>
<reference evidence="1 2" key="1">
    <citation type="journal article" date="2023" name="Plants (Basel)">
        <title>Bridging the Gap: Combining Genomics and Transcriptomics Approaches to Understand Stylosanthes scabra, an Orphan Legume from the Brazilian Caatinga.</title>
        <authorList>
            <person name="Ferreira-Neto J.R.C."/>
            <person name="da Silva M.D."/>
            <person name="Binneck E."/>
            <person name="de Melo N.F."/>
            <person name="da Silva R.H."/>
            <person name="de Melo A.L.T.M."/>
            <person name="Pandolfi V."/>
            <person name="Bustamante F.O."/>
            <person name="Brasileiro-Vidal A.C."/>
            <person name="Benko-Iseppon A.M."/>
        </authorList>
    </citation>
    <scope>NUCLEOTIDE SEQUENCE [LARGE SCALE GENOMIC DNA]</scope>
    <source>
        <tissue evidence="1">Leaves</tissue>
    </source>
</reference>
<organism evidence="1 2">
    <name type="scientific">Stylosanthes scabra</name>
    <dbReference type="NCBI Taxonomy" id="79078"/>
    <lineage>
        <taxon>Eukaryota</taxon>
        <taxon>Viridiplantae</taxon>
        <taxon>Streptophyta</taxon>
        <taxon>Embryophyta</taxon>
        <taxon>Tracheophyta</taxon>
        <taxon>Spermatophyta</taxon>
        <taxon>Magnoliopsida</taxon>
        <taxon>eudicotyledons</taxon>
        <taxon>Gunneridae</taxon>
        <taxon>Pentapetalae</taxon>
        <taxon>rosids</taxon>
        <taxon>fabids</taxon>
        <taxon>Fabales</taxon>
        <taxon>Fabaceae</taxon>
        <taxon>Papilionoideae</taxon>
        <taxon>50 kb inversion clade</taxon>
        <taxon>dalbergioids sensu lato</taxon>
        <taxon>Dalbergieae</taxon>
        <taxon>Pterocarpus clade</taxon>
        <taxon>Stylosanthes</taxon>
    </lineage>
</organism>
<proteinExistence type="predicted"/>
<dbReference type="EMBL" id="JASCZI010090658">
    <property type="protein sequence ID" value="MED6144278.1"/>
    <property type="molecule type" value="Genomic_DNA"/>
</dbReference>
<accession>A0ABU6T8M7</accession>
<gene>
    <name evidence="1" type="ORF">PIB30_014138</name>
</gene>
<dbReference type="Proteomes" id="UP001341840">
    <property type="component" value="Unassembled WGS sequence"/>
</dbReference>
<comment type="caution">
    <text evidence="1">The sequence shown here is derived from an EMBL/GenBank/DDBJ whole genome shotgun (WGS) entry which is preliminary data.</text>
</comment>